<accession>A0A3D3QZP2</accession>
<organism evidence="1 2">
    <name type="scientific">Gimesia maris</name>
    <dbReference type="NCBI Taxonomy" id="122"/>
    <lineage>
        <taxon>Bacteria</taxon>
        <taxon>Pseudomonadati</taxon>
        <taxon>Planctomycetota</taxon>
        <taxon>Planctomycetia</taxon>
        <taxon>Planctomycetales</taxon>
        <taxon>Planctomycetaceae</taxon>
        <taxon>Gimesia</taxon>
    </lineage>
</organism>
<dbReference type="Proteomes" id="UP000263642">
    <property type="component" value="Unassembled WGS sequence"/>
</dbReference>
<name>A0A3D3QZP2_9PLAN</name>
<dbReference type="AlphaFoldDB" id="A0A3D3QZP2"/>
<dbReference type="EMBL" id="DQAY01000021">
    <property type="protein sequence ID" value="HCO22063.1"/>
    <property type="molecule type" value="Genomic_DNA"/>
</dbReference>
<gene>
    <name evidence="1" type="ORF">DIT97_02960</name>
</gene>
<reference evidence="1 2" key="1">
    <citation type="journal article" date="2018" name="Nat. Biotechnol.">
        <title>A standardized bacterial taxonomy based on genome phylogeny substantially revises the tree of life.</title>
        <authorList>
            <person name="Parks D.H."/>
            <person name="Chuvochina M."/>
            <person name="Waite D.W."/>
            <person name="Rinke C."/>
            <person name="Skarshewski A."/>
            <person name="Chaumeil P.A."/>
            <person name="Hugenholtz P."/>
        </authorList>
    </citation>
    <scope>NUCLEOTIDE SEQUENCE [LARGE SCALE GENOMIC DNA]</scope>
    <source>
        <strain evidence="1">UBA9375</strain>
    </source>
</reference>
<evidence type="ECO:0000313" key="2">
    <source>
        <dbReference type="Proteomes" id="UP000263642"/>
    </source>
</evidence>
<feature type="non-terminal residue" evidence="1">
    <location>
        <position position="1"/>
    </location>
</feature>
<comment type="caution">
    <text evidence="1">The sequence shown here is derived from an EMBL/GenBank/DDBJ whole genome shotgun (WGS) entry which is preliminary data.</text>
</comment>
<evidence type="ECO:0000313" key="1">
    <source>
        <dbReference type="EMBL" id="HCO22063.1"/>
    </source>
</evidence>
<protein>
    <submittedName>
        <fullName evidence="1">Uncharacterized protein</fullName>
    </submittedName>
</protein>
<sequence length="78" mass="8822">SGKKGLFYGEDLEQVSRVSVHCKLGTRATQNNAYRRRRGGVKFKMLSMTLRIPRLCAEFTLSLLGDLPLRCVVYTCIV</sequence>
<proteinExistence type="predicted"/>